<feature type="binding site" evidence="7 8">
    <location>
        <position position="108"/>
    </location>
    <ligand>
        <name>S-adenosyl-L-methionine</name>
        <dbReference type="ChEBI" id="CHEBI:59789"/>
    </ligand>
</feature>
<dbReference type="Gene3D" id="3.40.50.150">
    <property type="entry name" value="Vaccinia Virus protein VP39"/>
    <property type="match status" value="1"/>
</dbReference>
<dbReference type="GO" id="GO:0052908">
    <property type="term" value="F:16S rRNA (adenine(1518)-N(6)/adenine(1519)-N(6))-dimethyltransferase activity"/>
    <property type="evidence" value="ECO:0007669"/>
    <property type="project" value="UniProtKB-EC"/>
</dbReference>
<keyword evidence="5 7" id="KW-0949">S-adenosyl-L-methionine</keyword>
<keyword evidence="2 7" id="KW-0698">rRNA processing</keyword>
<dbReference type="RefSeq" id="WP_085543533.1">
    <property type="nucleotide sequence ID" value="NZ_FXBB01000001.1"/>
</dbReference>
<dbReference type="InterPro" id="IPR020596">
    <property type="entry name" value="rRNA_Ade_Mease_Trfase_CS"/>
</dbReference>
<reference evidence="11" key="1">
    <citation type="submission" date="2017-04" db="EMBL/GenBank/DDBJ databases">
        <authorList>
            <person name="Varghese N."/>
            <person name="Submissions S."/>
        </authorList>
    </citation>
    <scope>NUCLEOTIDE SEQUENCE [LARGE SCALE GENOMIC DNA]</scope>
    <source>
        <strain evidence="11">USBA 82</strain>
    </source>
</reference>
<proteinExistence type="inferred from homology"/>
<dbReference type="HAMAP" id="MF_00607">
    <property type="entry name" value="16SrRNA_methyltr_A"/>
    <property type="match status" value="1"/>
</dbReference>
<evidence type="ECO:0000256" key="2">
    <source>
        <dbReference type="ARBA" id="ARBA00022552"/>
    </source>
</evidence>
<dbReference type="Pfam" id="PF00398">
    <property type="entry name" value="RrnaAD"/>
    <property type="match status" value="1"/>
</dbReference>
<feature type="binding site" evidence="7 8">
    <location>
        <position position="16"/>
    </location>
    <ligand>
        <name>S-adenosyl-L-methionine</name>
        <dbReference type="ChEBI" id="CHEBI:59789"/>
    </ligand>
</feature>
<feature type="binding site" evidence="7 8">
    <location>
        <position position="65"/>
    </location>
    <ligand>
        <name>S-adenosyl-L-methionine</name>
        <dbReference type="ChEBI" id="CHEBI:59789"/>
    </ligand>
</feature>
<dbReference type="NCBIfam" id="TIGR00755">
    <property type="entry name" value="ksgA"/>
    <property type="match status" value="1"/>
</dbReference>
<evidence type="ECO:0000259" key="9">
    <source>
        <dbReference type="SMART" id="SM00650"/>
    </source>
</evidence>
<dbReference type="Gene3D" id="1.10.8.100">
    <property type="entry name" value="Ribosomal RNA adenine dimethylase-like, domain 2"/>
    <property type="match status" value="1"/>
</dbReference>
<comment type="function">
    <text evidence="7">Specifically dimethylates two adjacent adenosines (A1518 and A1519) in the loop of a conserved hairpin near the 3'-end of 16S rRNA in the 30S particle. May play a critical role in biogenesis of 30S subunits.</text>
</comment>
<keyword evidence="1 7" id="KW-0963">Cytoplasm</keyword>
<dbReference type="InterPro" id="IPR011530">
    <property type="entry name" value="rRNA_adenine_dimethylase"/>
</dbReference>
<feature type="binding site" evidence="7 8">
    <location>
        <position position="18"/>
    </location>
    <ligand>
        <name>S-adenosyl-L-methionine</name>
        <dbReference type="ChEBI" id="CHEBI:59789"/>
    </ligand>
</feature>
<dbReference type="InterPro" id="IPR020598">
    <property type="entry name" value="rRNA_Ade_methylase_Trfase_N"/>
</dbReference>
<dbReference type="AlphaFoldDB" id="A0A1X7I9S0"/>
<dbReference type="PROSITE" id="PS01131">
    <property type="entry name" value="RRNA_A_DIMETH"/>
    <property type="match status" value="1"/>
</dbReference>
<evidence type="ECO:0000256" key="1">
    <source>
        <dbReference type="ARBA" id="ARBA00022490"/>
    </source>
</evidence>
<dbReference type="OrthoDB" id="9814755at2"/>
<feature type="domain" description="Ribosomal RNA adenine methylase transferase N-terminal" evidence="9">
    <location>
        <begin position="23"/>
        <end position="195"/>
    </location>
</feature>
<dbReference type="PANTHER" id="PTHR11727">
    <property type="entry name" value="DIMETHYLADENOSINE TRANSFERASE"/>
    <property type="match status" value="1"/>
</dbReference>
<dbReference type="SUPFAM" id="SSF53335">
    <property type="entry name" value="S-adenosyl-L-methionine-dependent methyltransferases"/>
    <property type="match status" value="1"/>
</dbReference>
<dbReference type="SMART" id="SM00650">
    <property type="entry name" value="rADc"/>
    <property type="match status" value="1"/>
</dbReference>
<comment type="similarity">
    <text evidence="7">Belongs to the class I-like SAM-binding methyltransferase superfamily. rRNA adenine N(6)-methyltransferase family. RsmA subfamily.</text>
</comment>
<evidence type="ECO:0000313" key="11">
    <source>
        <dbReference type="Proteomes" id="UP000193355"/>
    </source>
</evidence>
<dbReference type="GO" id="GO:0003723">
    <property type="term" value="F:RNA binding"/>
    <property type="evidence" value="ECO:0007669"/>
    <property type="project" value="UniProtKB-UniRule"/>
</dbReference>
<protein>
    <recommendedName>
        <fullName evidence="7">Ribosomal RNA small subunit methyltransferase A</fullName>
        <ecNumber evidence="7">2.1.1.182</ecNumber>
    </recommendedName>
    <alternativeName>
        <fullName evidence="7">16S rRNA (adenine(1518)-N(6)/adenine(1519)-N(6))-dimethyltransferase</fullName>
    </alternativeName>
    <alternativeName>
        <fullName evidence="7">16S rRNA dimethyladenosine transferase</fullName>
    </alternativeName>
    <alternativeName>
        <fullName evidence="7">16S rRNA dimethylase</fullName>
    </alternativeName>
    <alternativeName>
        <fullName evidence="7">S-adenosylmethionine-6-N', N'-adenosyl(rRNA) dimethyltransferase</fullName>
    </alternativeName>
</protein>
<accession>A0A1X7I9S0</accession>
<evidence type="ECO:0000256" key="6">
    <source>
        <dbReference type="ARBA" id="ARBA00022884"/>
    </source>
</evidence>
<name>A0A1X7I9S0_9BACT</name>
<dbReference type="InterPro" id="IPR023165">
    <property type="entry name" value="rRNA_Ade_diMease-like_C"/>
</dbReference>
<evidence type="ECO:0000313" key="10">
    <source>
        <dbReference type="EMBL" id="SMG11342.1"/>
    </source>
</evidence>
<evidence type="ECO:0000256" key="4">
    <source>
        <dbReference type="ARBA" id="ARBA00022679"/>
    </source>
</evidence>
<keyword evidence="11" id="KW-1185">Reference proteome</keyword>
<keyword evidence="3 7" id="KW-0489">Methyltransferase</keyword>
<dbReference type="EC" id="2.1.1.182" evidence="7"/>
<dbReference type="PROSITE" id="PS51689">
    <property type="entry name" value="SAM_RNA_A_N6_MT"/>
    <property type="match status" value="1"/>
</dbReference>
<dbReference type="PANTHER" id="PTHR11727:SF7">
    <property type="entry name" value="DIMETHYLADENOSINE TRANSFERASE-RELATED"/>
    <property type="match status" value="1"/>
</dbReference>
<dbReference type="GO" id="GO:0005829">
    <property type="term" value="C:cytosol"/>
    <property type="evidence" value="ECO:0007669"/>
    <property type="project" value="TreeGrafter"/>
</dbReference>
<feature type="binding site" evidence="7 8">
    <location>
        <position position="43"/>
    </location>
    <ligand>
        <name>S-adenosyl-L-methionine</name>
        <dbReference type="ChEBI" id="CHEBI:59789"/>
    </ligand>
</feature>
<evidence type="ECO:0000256" key="7">
    <source>
        <dbReference type="HAMAP-Rule" id="MF_00607"/>
    </source>
</evidence>
<evidence type="ECO:0000256" key="3">
    <source>
        <dbReference type="ARBA" id="ARBA00022603"/>
    </source>
</evidence>
<evidence type="ECO:0000256" key="5">
    <source>
        <dbReference type="ARBA" id="ARBA00022691"/>
    </source>
</evidence>
<organism evidence="10 11">
    <name type="scientific">Dethiosulfovibrio salsuginis</name>
    <dbReference type="NCBI Taxonomy" id="561720"/>
    <lineage>
        <taxon>Bacteria</taxon>
        <taxon>Thermotogati</taxon>
        <taxon>Synergistota</taxon>
        <taxon>Synergistia</taxon>
        <taxon>Synergistales</taxon>
        <taxon>Dethiosulfovibrionaceae</taxon>
        <taxon>Dethiosulfovibrio</taxon>
    </lineage>
</organism>
<sequence length="274" mass="31234">MISKNDFAPRTSLGQNFLVNLDIVRKTVERADISDQDVILEIGPGQGVLTRAILGSPCRHLHSIEIDRRLEPYLSDLTDERRFSLHWGDGVTFPYEELYPIPNKVVANIPYHVTTPLIWSIMESLATKGLSYMILMVQKEAADRLVASKNTKERYPLGITIETMGKAKTFMKVSPGSFRPIPRVSSALVEIEIHRRTELPQNHLWRKLMKASFAQRRKKLVNNLTALGWKKDLLESWLEKSDIPTASRAEDLSCDQWLSLLDIIERNTESPADL</sequence>
<dbReference type="EMBL" id="FXBB01000001">
    <property type="protein sequence ID" value="SMG11342.1"/>
    <property type="molecule type" value="Genomic_DNA"/>
</dbReference>
<dbReference type="InterPro" id="IPR001737">
    <property type="entry name" value="KsgA/Erm"/>
</dbReference>
<keyword evidence="4 7" id="KW-0808">Transferase</keyword>
<dbReference type="Proteomes" id="UP000193355">
    <property type="component" value="Unassembled WGS sequence"/>
</dbReference>
<dbReference type="STRING" id="561720.SAMN06275492_101256"/>
<feature type="binding site" evidence="7 8">
    <location>
        <position position="89"/>
    </location>
    <ligand>
        <name>S-adenosyl-L-methionine</name>
        <dbReference type="ChEBI" id="CHEBI:59789"/>
    </ligand>
</feature>
<comment type="catalytic activity">
    <reaction evidence="7">
        <text>adenosine(1518)/adenosine(1519) in 16S rRNA + 4 S-adenosyl-L-methionine = N(6)-dimethyladenosine(1518)/N(6)-dimethyladenosine(1519) in 16S rRNA + 4 S-adenosyl-L-homocysteine + 4 H(+)</text>
        <dbReference type="Rhea" id="RHEA:19609"/>
        <dbReference type="Rhea" id="RHEA-COMP:10232"/>
        <dbReference type="Rhea" id="RHEA-COMP:10233"/>
        <dbReference type="ChEBI" id="CHEBI:15378"/>
        <dbReference type="ChEBI" id="CHEBI:57856"/>
        <dbReference type="ChEBI" id="CHEBI:59789"/>
        <dbReference type="ChEBI" id="CHEBI:74411"/>
        <dbReference type="ChEBI" id="CHEBI:74493"/>
        <dbReference type="EC" id="2.1.1.182"/>
    </reaction>
</comment>
<keyword evidence="6 7" id="KW-0694">RNA-binding</keyword>
<gene>
    <name evidence="7" type="primary">rsmA</name>
    <name evidence="7" type="synonym">ksgA</name>
    <name evidence="10" type="ORF">SAMN06275492_101256</name>
</gene>
<comment type="subcellular location">
    <subcellularLocation>
        <location evidence="7">Cytoplasm</location>
    </subcellularLocation>
</comment>
<dbReference type="InterPro" id="IPR029063">
    <property type="entry name" value="SAM-dependent_MTases_sf"/>
</dbReference>
<evidence type="ECO:0000256" key="8">
    <source>
        <dbReference type="PROSITE-ProRule" id="PRU01026"/>
    </source>
</evidence>